<protein>
    <recommendedName>
        <fullName evidence="5">Putative glutamate--cysteine ligase 2</fullName>
        <ecNumber evidence="5">6.3.2.2</ecNumber>
    </recommendedName>
    <alternativeName>
        <fullName evidence="5">Gamma-glutamylcysteine synthetase 2</fullName>
        <shortName evidence="5">GCS 2</shortName>
        <shortName evidence="5">Gamma-GCS 2</shortName>
    </alternativeName>
</protein>
<dbReference type="Gene3D" id="3.30.590.20">
    <property type="match status" value="1"/>
</dbReference>
<dbReference type="Proteomes" id="UP001213504">
    <property type="component" value="Chromosome"/>
</dbReference>
<dbReference type="NCBIfam" id="TIGR02050">
    <property type="entry name" value="gshA_cyan_rel"/>
    <property type="match status" value="1"/>
</dbReference>
<dbReference type="InterPro" id="IPR050141">
    <property type="entry name" value="GCL_type2/YbdK_subfam"/>
</dbReference>
<dbReference type="HAMAP" id="MF_01609">
    <property type="entry name" value="Glu_cys_ligase_2"/>
    <property type="match status" value="1"/>
</dbReference>
<dbReference type="InterPro" id="IPR006336">
    <property type="entry name" value="GCS2"/>
</dbReference>
<dbReference type="GO" id="GO:0005524">
    <property type="term" value="F:ATP binding"/>
    <property type="evidence" value="ECO:0007669"/>
    <property type="project" value="UniProtKB-KW"/>
</dbReference>
<evidence type="ECO:0000313" key="7">
    <source>
        <dbReference type="Proteomes" id="UP001213504"/>
    </source>
</evidence>
<keyword evidence="3 5" id="KW-0067">ATP-binding</keyword>
<dbReference type="AlphaFoldDB" id="A0AAX3TCJ1"/>
<keyword evidence="1 5" id="KW-0436">Ligase</keyword>
<evidence type="ECO:0000256" key="5">
    <source>
        <dbReference type="HAMAP-Rule" id="MF_01609"/>
    </source>
</evidence>
<dbReference type="PANTHER" id="PTHR36510">
    <property type="entry name" value="GLUTAMATE--CYSTEINE LIGASE 2-RELATED"/>
    <property type="match status" value="1"/>
</dbReference>
<gene>
    <name evidence="6" type="ORF">P9A14_10565</name>
</gene>
<keyword evidence="2 5" id="KW-0547">Nucleotide-binding</keyword>
<dbReference type="PANTHER" id="PTHR36510:SF1">
    <property type="entry name" value="GLUTAMATE--CYSTEINE LIGASE 2-RELATED"/>
    <property type="match status" value="1"/>
</dbReference>
<evidence type="ECO:0000256" key="1">
    <source>
        <dbReference type="ARBA" id="ARBA00022598"/>
    </source>
</evidence>
<evidence type="ECO:0000256" key="4">
    <source>
        <dbReference type="ARBA" id="ARBA00048819"/>
    </source>
</evidence>
<dbReference type="GO" id="GO:0004357">
    <property type="term" value="F:glutamate-cysteine ligase activity"/>
    <property type="evidence" value="ECO:0007669"/>
    <property type="project" value="UniProtKB-EC"/>
</dbReference>
<dbReference type="InterPro" id="IPR011793">
    <property type="entry name" value="YbdK"/>
</dbReference>
<sequence length="379" mass="40596">MNDEYGSAGGDFRDIPAPTLGVEEEFVLVDRETGRPVGSNREVAAAASARGLDLELELTSSQVEIATPTAATSQEIGDHLHRLRGILAAAAGEVGVDVVACGVPPRVPESFPVTDTGRYRAIAARYGMLAHEQGISGCHVHVGVPDTDTAVAVCNRLRPWLPILLALSANSAIYRDADSGHASWRSVLWSRWPAAGPPPHLRSAEHFAETVELLVATGTILDPHMLYWDARPSDHLPTVEVRVGDVQMRVEETQTFATLVRAAVMTALDDLRAGDRRFPAADLDPALLSAAYWIAAHDGVDGRALDPTTGALVPVWTRVEQLLTVLAPALDRLGERDGVAQTLDRLRLQGNGASRQRRLFEESGSALAVVRAATLHPPG</sequence>
<comment type="function">
    <text evidence="5">ATP-dependent carboxylate-amine ligase which exhibits weak glutamate--cysteine ligase activity.</text>
</comment>
<evidence type="ECO:0000313" key="6">
    <source>
        <dbReference type="EMBL" id="WFP26885.1"/>
    </source>
</evidence>
<accession>A0AAX3TCJ1</accession>
<dbReference type="Pfam" id="PF04107">
    <property type="entry name" value="GCS2"/>
    <property type="match status" value="1"/>
</dbReference>
<evidence type="ECO:0000256" key="3">
    <source>
        <dbReference type="ARBA" id="ARBA00022840"/>
    </source>
</evidence>
<dbReference type="EC" id="6.3.2.2" evidence="5"/>
<organism evidence="6 7">
    <name type="scientific">Gordonia hongkongensis</name>
    <dbReference type="NCBI Taxonomy" id="1701090"/>
    <lineage>
        <taxon>Bacteria</taxon>
        <taxon>Bacillati</taxon>
        <taxon>Actinomycetota</taxon>
        <taxon>Actinomycetes</taxon>
        <taxon>Mycobacteriales</taxon>
        <taxon>Gordoniaceae</taxon>
        <taxon>Gordonia</taxon>
    </lineage>
</organism>
<dbReference type="InterPro" id="IPR014746">
    <property type="entry name" value="Gln_synth/guanido_kin_cat_dom"/>
</dbReference>
<comment type="catalytic activity">
    <reaction evidence="4 5">
        <text>L-cysteine + L-glutamate + ATP = gamma-L-glutamyl-L-cysteine + ADP + phosphate + H(+)</text>
        <dbReference type="Rhea" id="RHEA:13285"/>
        <dbReference type="ChEBI" id="CHEBI:15378"/>
        <dbReference type="ChEBI" id="CHEBI:29985"/>
        <dbReference type="ChEBI" id="CHEBI:30616"/>
        <dbReference type="ChEBI" id="CHEBI:35235"/>
        <dbReference type="ChEBI" id="CHEBI:43474"/>
        <dbReference type="ChEBI" id="CHEBI:58173"/>
        <dbReference type="ChEBI" id="CHEBI:456216"/>
        <dbReference type="EC" id="6.3.2.2"/>
    </reaction>
</comment>
<dbReference type="NCBIfam" id="NF010041">
    <property type="entry name" value="PRK13517.1-1"/>
    <property type="match status" value="1"/>
</dbReference>
<dbReference type="GO" id="GO:0042398">
    <property type="term" value="P:modified amino acid biosynthetic process"/>
    <property type="evidence" value="ECO:0007669"/>
    <property type="project" value="InterPro"/>
</dbReference>
<name>A0AAX3TCJ1_9ACTN</name>
<reference evidence="6" key="1">
    <citation type="submission" date="2023-04" db="EMBL/GenBank/DDBJ databases">
        <title>Complete genome sequence of a phthalic acid esters degrading bacterial strain.</title>
        <authorList>
            <person name="Weng L."/>
            <person name="Jia Y."/>
            <person name="Ren L."/>
        </authorList>
    </citation>
    <scope>NUCLEOTIDE SEQUENCE</scope>
    <source>
        <strain evidence="6">RL-LY01</strain>
    </source>
</reference>
<evidence type="ECO:0000256" key="2">
    <source>
        <dbReference type="ARBA" id="ARBA00022741"/>
    </source>
</evidence>
<proteinExistence type="inferred from homology"/>
<comment type="similarity">
    <text evidence="5">Belongs to the glutamate--cysteine ligase type 2 family. YbdK subfamily.</text>
</comment>
<dbReference type="EMBL" id="CP121270">
    <property type="protein sequence ID" value="WFP26885.1"/>
    <property type="molecule type" value="Genomic_DNA"/>
</dbReference>
<dbReference type="SUPFAM" id="SSF55931">
    <property type="entry name" value="Glutamine synthetase/guanido kinase"/>
    <property type="match status" value="1"/>
</dbReference>
<dbReference type="RefSeq" id="WP_242696978.1">
    <property type="nucleotide sequence ID" value="NZ_CP121270.1"/>
</dbReference>